<evidence type="ECO:0000313" key="1">
    <source>
        <dbReference type="EMBL" id="WUN91300.1"/>
    </source>
</evidence>
<accession>A0ABZ1R9C0</accession>
<evidence type="ECO:0000313" key="2">
    <source>
        <dbReference type="Proteomes" id="UP001432071"/>
    </source>
</evidence>
<name>A0ABZ1R9C0_9ACTN</name>
<organism evidence="1 2">
    <name type="scientific">Streptomyces bobili</name>
    <dbReference type="NCBI Taxonomy" id="67280"/>
    <lineage>
        <taxon>Bacteria</taxon>
        <taxon>Bacillati</taxon>
        <taxon>Actinomycetota</taxon>
        <taxon>Actinomycetes</taxon>
        <taxon>Kitasatosporales</taxon>
        <taxon>Streptomycetaceae</taxon>
        <taxon>Streptomyces</taxon>
    </lineage>
</organism>
<dbReference type="Proteomes" id="UP001432071">
    <property type="component" value="Chromosome"/>
</dbReference>
<reference evidence="1" key="1">
    <citation type="submission" date="2022-10" db="EMBL/GenBank/DDBJ databases">
        <title>The complete genomes of actinobacterial strains from the NBC collection.</title>
        <authorList>
            <person name="Joergensen T.S."/>
            <person name="Alvarez Arevalo M."/>
            <person name="Sterndorff E.B."/>
            <person name="Faurdal D."/>
            <person name="Vuksanovic O."/>
            <person name="Mourched A.-S."/>
            <person name="Charusanti P."/>
            <person name="Shaw S."/>
            <person name="Blin K."/>
            <person name="Weber T."/>
        </authorList>
    </citation>
    <scope>NUCLEOTIDE SEQUENCE</scope>
    <source>
        <strain evidence="1">NBC_00302</strain>
    </source>
</reference>
<gene>
    <name evidence="1" type="ORF">OHT53_36890</name>
</gene>
<dbReference type="GeneID" id="93766682"/>
<keyword evidence="2" id="KW-1185">Reference proteome</keyword>
<sequence>MHLDVAASVSTFDQLLNILILCSQMSVTTQESLRASHEVLTLLACPRKAAVLDEQGLRGDAQVDKSILWQGAATRHDQAAQDVE</sequence>
<dbReference type="RefSeq" id="WP_328737237.1">
    <property type="nucleotide sequence ID" value="NZ_CP108038.1"/>
</dbReference>
<protein>
    <submittedName>
        <fullName evidence="1">Uncharacterized protein</fullName>
    </submittedName>
</protein>
<proteinExistence type="predicted"/>
<dbReference type="EMBL" id="CP108038">
    <property type="protein sequence ID" value="WUN91300.1"/>
    <property type="molecule type" value="Genomic_DNA"/>
</dbReference>